<dbReference type="PANTHER" id="PTHR30212">
    <property type="entry name" value="PROTEIN YIIM"/>
    <property type="match status" value="1"/>
</dbReference>
<dbReference type="PANTHER" id="PTHR30212:SF2">
    <property type="entry name" value="PROTEIN YIIM"/>
    <property type="match status" value="1"/>
</dbReference>
<proteinExistence type="predicted"/>
<evidence type="ECO:0000259" key="1">
    <source>
        <dbReference type="PROSITE" id="PS51340"/>
    </source>
</evidence>
<evidence type="ECO:0000313" key="3">
    <source>
        <dbReference type="Proteomes" id="UP001141950"/>
    </source>
</evidence>
<dbReference type="Pfam" id="PF03475">
    <property type="entry name" value="YiiM_3-alpha"/>
    <property type="match status" value="1"/>
</dbReference>
<sequence>MNRNSTTAMLASLQIGMPRPLQHGSREVTSGIFKTATQEPLRIGRLGIQGDGQGDTIHHGGPDKAVCAYCDGRYPFWREEFGLPFPNGSFGENFTIAGWLEDDLCIGDIITIGSVTLQVSQPRQPCFKLGIRNELPTLPVRAQETGYTGFYFRVLEEGETKAGDVLTVVERNGHAFSIAAANDVMYRAKNDRAAISKLLEVGELAEAWRQQLQSRLDKLKTET</sequence>
<comment type="caution">
    <text evidence="2">The sequence shown here is derived from an EMBL/GenBank/DDBJ whole genome shotgun (WGS) entry which is preliminary data.</text>
</comment>
<evidence type="ECO:0000313" key="2">
    <source>
        <dbReference type="EMBL" id="MCR2802848.1"/>
    </source>
</evidence>
<feature type="domain" description="MOSC" evidence="1">
    <location>
        <begin position="35"/>
        <end position="169"/>
    </location>
</feature>
<name>A0A9X2MN98_9BACL</name>
<dbReference type="InterPro" id="IPR005302">
    <property type="entry name" value="MoCF_Sase_C"/>
</dbReference>
<dbReference type="Gene3D" id="2.40.33.20">
    <property type="entry name" value="PK beta-barrel domain-like"/>
    <property type="match status" value="1"/>
</dbReference>
<organism evidence="2 3">
    <name type="scientific">Paenibacillus soyae</name>
    <dbReference type="NCBI Taxonomy" id="2969249"/>
    <lineage>
        <taxon>Bacteria</taxon>
        <taxon>Bacillati</taxon>
        <taxon>Bacillota</taxon>
        <taxon>Bacilli</taxon>
        <taxon>Bacillales</taxon>
        <taxon>Paenibacillaceae</taxon>
        <taxon>Paenibacillus</taxon>
    </lineage>
</organism>
<dbReference type="GO" id="GO:0030170">
    <property type="term" value="F:pyridoxal phosphate binding"/>
    <property type="evidence" value="ECO:0007669"/>
    <property type="project" value="InterPro"/>
</dbReference>
<dbReference type="InterPro" id="IPR011037">
    <property type="entry name" value="Pyrv_Knase-like_insert_dom_sf"/>
</dbReference>
<dbReference type="PROSITE" id="PS51340">
    <property type="entry name" value="MOSC"/>
    <property type="match status" value="1"/>
</dbReference>
<dbReference type="Proteomes" id="UP001141950">
    <property type="component" value="Unassembled WGS sequence"/>
</dbReference>
<dbReference type="Pfam" id="PF03473">
    <property type="entry name" value="MOSC"/>
    <property type="match status" value="1"/>
</dbReference>
<keyword evidence="3" id="KW-1185">Reference proteome</keyword>
<reference evidence="2" key="1">
    <citation type="submission" date="2022-08" db="EMBL/GenBank/DDBJ databases">
        <title>The genomic sequence of strain Paenibacillus sp. SCIV0701.</title>
        <authorList>
            <person name="Zhao H."/>
        </authorList>
    </citation>
    <scope>NUCLEOTIDE SEQUENCE</scope>
    <source>
        <strain evidence="2">SCIV0701</strain>
    </source>
</reference>
<dbReference type="AlphaFoldDB" id="A0A9X2MN98"/>
<dbReference type="GO" id="GO:0030151">
    <property type="term" value="F:molybdenum ion binding"/>
    <property type="evidence" value="ECO:0007669"/>
    <property type="project" value="InterPro"/>
</dbReference>
<dbReference type="SUPFAM" id="SSF50800">
    <property type="entry name" value="PK beta-barrel domain-like"/>
    <property type="match status" value="1"/>
</dbReference>
<accession>A0A9X2MN98</accession>
<gene>
    <name evidence="2" type="ORF">NQZ67_03045</name>
</gene>
<dbReference type="RefSeq" id="WP_257442647.1">
    <property type="nucleotide sequence ID" value="NZ_JANIPJ010000002.1"/>
</dbReference>
<protein>
    <submittedName>
        <fullName evidence="2">MOSC domain-containing protein</fullName>
    </submittedName>
</protein>
<dbReference type="InterPro" id="IPR052353">
    <property type="entry name" value="Benzoxazolinone_Detox_Enz"/>
</dbReference>
<dbReference type="EMBL" id="JANIPJ010000002">
    <property type="protein sequence ID" value="MCR2802848.1"/>
    <property type="molecule type" value="Genomic_DNA"/>
</dbReference>
<dbReference type="GO" id="GO:0003824">
    <property type="term" value="F:catalytic activity"/>
    <property type="evidence" value="ECO:0007669"/>
    <property type="project" value="InterPro"/>
</dbReference>
<dbReference type="InterPro" id="IPR005163">
    <property type="entry name" value="Tri_helical_YiiM-like"/>
</dbReference>